<evidence type="ECO:0000256" key="2">
    <source>
        <dbReference type="SAM" id="Phobius"/>
    </source>
</evidence>
<proteinExistence type="predicted"/>
<feature type="compositionally biased region" description="Basic and acidic residues" evidence="1">
    <location>
        <begin position="671"/>
        <end position="680"/>
    </location>
</feature>
<reference evidence="3 4" key="1">
    <citation type="submission" date="2020-12" db="EMBL/GenBank/DDBJ databases">
        <title>Sulforoseuscoccus oceanibium gen. nov., sp. nov., a representative of the phylum Verrucomicrobia with special cytoplasmic membrane, and proposal of Sulforoseuscoccusaceae fam. nov.</title>
        <authorList>
            <person name="Xi F."/>
        </authorList>
    </citation>
    <scope>NUCLEOTIDE SEQUENCE [LARGE SCALE GENOMIC DNA]</scope>
    <source>
        <strain evidence="3 4">T37</strain>
    </source>
</reference>
<evidence type="ECO:0000256" key="1">
    <source>
        <dbReference type="SAM" id="MobiDB-lite"/>
    </source>
</evidence>
<feature type="region of interest" description="Disordered" evidence="1">
    <location>
        <begin position="643"/>
        <end position="680"/>
    </location>
</feature>
<dbReference type="Proteomes" id="UP000475117">
    <property type="component" value="Chromosome"/>
</dbReference>
<accession>A0A6B3L8U7</accession>
<dbReference type="AlphaFoldDB" id="A0A6B3L8U7"/>
<name>A0A6B3L8U7_9BACT</name>
<keyword evidence="4" id="KW-1185">Reference proteome</keyword>
<keyword evidence="2" id="KW-1133">Transmembrane helix</keyword>
<evidence type="ECO:0000313" key="4">
    <source>
        <dbReference type="Proteomes" id="UP000475117"/>
    </source>
</evidence>
<dbReference type="SUPFAM" id="SSF52540">
    <property type="entry name" value="P-loop containing nucleoside triphosphate hydrolases"/>
    <property type="match status" value="1"/>
</dbReference>
<dbReference type="RefSeq" id="WP_164365549.1">
    <property type="nucleotide sequence ID" value="NZ_CP066776.1"/>
</dbReference>
<keyword evidence="2" id="KW-0472">Membrane</keyword>
<organism evidence="3 4">
    <name type="scientific">Sulfuriroseicoccus oceanibius</name>
    <dbReference type="NCBI Taxonomy" id="2707525"/>
    <lineage>
        <taxon>Bacteria</taxon>
        <taxon>Pseudomonadati</taxon>
        <taxon>Verrucomicrobiota</taxon>
        <taxon>Verrucomicrobiia</taxon>
        <taxon>Verrucomicrobiales</taxon>
        <taxon>Verrucomicrobiaceae</taxon>
        <taxon>Sulfuriroseicoccus</taxon>
    </lineage>
</organism>
<evidence type="ECO:0000313" key="3">
    <source>
        <dbReference type="EMBL" id="QQL45872.1"/>
    </source>
</evidence>
<dbReference type="KEGG" id="soa:G3M56_004625"/>
<protein>
    <submittedName>
        <fullName evidence="3">Uncharacterized protein</fullName>
    </submittedName>
</protein>
<sequence>MPDSSAATPPPSPLESIVADSQWPDDGTTLNLQQALTKAGQTELSNEIHRAQSNLETARAMLDRPIIAVTGQLNAGKSSVVASFLSKEGQARIPRGEGSATATHRFVYWVPQSWLDQPDKKATLLDLMTQAHGGQVEFLDPDPEKSAAQYRSGRDHLDQLATPLVAGDPALEPLGAAILDCPDVQTHDHDAGDTQNPRLEFLAAASRVCSAFLMVWKRDAIRDRICHDMLSAIRSRMGSAPLFLLVNMIRPEPGQPATTLDDPDLTRLLESFHIARDHVFGAFDFMIESRNGRPGWRELTPPAMVEGFDHRVSATGDEFPTFFRLSEGTASTTDLAALTTTFQAAELQKVKIASHEDELTHLQRTARSSTEEWIKESRASIAATRDGLLKFCTGMMTDRSTGEPLQIPSIKFANALNDSFIRTAPLALKFTLKLAKPFDSALANGKRWLKKLNPFNTKLSDLESDVKDRLNLGSVRLANAQSLATEMHSQRWCPAYIPIEDLASAWSSVVTEFNAHPIENFDPTSLDAITKSSWESMTAKQRFSIGGRSVLGALGGVAALGGLVTAAVDGGATLYAATAISSAIPGVTALAIGIGGMSVGAVAFQNELIKKNTLPYLSRLFALACDAFALPRKIADSPINVEFTDPSGKQTTHNLPEPTDLPSTPRVTPLTEDRLWKARD</sequence>
<dbReference type="InterPro" id="IPR027417">
    <property type="entry name" value="P-loop_NTPase"/>
</dbReference>
<dbReference type="EMBL" id="CP066776">
    <property type="protein sequence ID" value="QQL45872.1"/>
    <property type="molecule type" value="Genomic_DNA"/>
</dbReference>
<gene>
    <name evidence="3" type="ORF">G3M56_004625</name>
</gene>
<feature type="transmembrane region" description="Helical" evidence="2">
    <location>
        <begin position="550"/>
        <end position="568"/>
    </location>
</feature>
<feature type="transmembrane region" description="Helical" evidence="2">
    <location>
        <begin position="574"/>
        <end position="604"/>
    </location>
</feature>
<keyword evidence="2" id="KW-0812">Transmembrane</keyword>